<feature type="transmembrane region" description="Helical" evidence="1">
    <location>
        <begin position="76"/>
        <end position="99"/>
    </location>
</feature>
<proteinExistence type="predicted"/>
<keyword evidence="3" id="KW-1185">Reference proteome</keyword>
<reference evidence="3" key="1">
    <citation type="journal article" date="2019" name="Int. J. Syst. Evol. Microbiol.">
        <title>The Global Catalogue of Microorganisms (GCM) 10K type strain sequencing project: providing services to taxonomists for standard genome sequencing and annotation.</title>
        <authorList>
            <consortium name="The Broad Institute Genomics Platform"/>
            <consortium name="The Broad Institute Genome Sequencing Center for Infectious Disease"/>
            <person name="Wu L."/>
            <person name="Ma J."/>
        </authorList>
    </citation>
    <scope>NUCLEOTIDE SEQUENCE [LARGE SCALE GENOMIC DNA]</scope>
    <source>
        <strain evidence="3">WLHS5</strain>
    </source>
</reference>
<keyword evidence="1" id="KW-1133">Transmembrane helix</keyword>
<evidence type="ECO:0000313" key="2">
    <source>
        <dbReference type="EMBL" id="MFC7344132.1"/>
    </source>
</evidence>
<evidence type="ECO:0000313" key="3">
    <source>
        <dbReference type="Proteomes" id="UP001596504"/>
    </source>
</evidence>
<protein>
    <submittedName>
        <fullName evidence="2">Uncharacterized protein</fullName>
    </submittedName>
</protein>
<gene>
    <name evidence="2" type="ORF">ACFQRI_22215</name>
</gene>
<feature type="transmembrane region" description="Helical" evidence="1">
    <location>
        <begin position="20"/>
        <end position="39"/>
    </location>
</feature>
<name>A0ABW2LSI0_9PSEU</name>
<keyword evidence="1" id="KW-0812">Transmembrane</keyword>
<sequence>MNEASRTPAPRTPTTTNQDVLAAALAALLPLGGGLLLVLGYAWLGWFGVVLAAVGDAGWGYWWYGKNEQRWFPESLRGGQVGGIAVLVAIITLLLFVTIS</sequence>
<evidence type="ECO:0000256" key="1">
    <source>
        <dbReference type="SAM" id="Phobius"/>
    </source>
</evidence>
<dbReference type="EMBL" id="JBHTCJ010000013">
    <property type="protein sequence ID" value="MFC7344132.1"/>
    <property type="molecule type" value="Genomic_DNA"/>
</dbReference>
<accession>A0ABW2LSI0</accession>
<organism evidence="2 3">
    <name type="scientific">Saccharopolyspora griseoalba</name>
    <dbReference type="NCBI Taxonomy" id="1431848"/>
    <lineage>
        <taxon>Bacteria</taxon>
        <taxon>Bacillati</taxon>
        <taxon>Actinomycetota</taxon>
        <taxon>Actinomycetes</taxon>
        <taxon>Pseudonocardiales</taxon>
        <taxon>Pseudonocardiaceae</taxon>
        <taxon>Saccharopolyspora</taxon>
    </lineage>
</organism>
<feature type="transmembrane region" description="Helical" evidence="1">
    <location>
        <begin position="45"/>
        <end position="64"/>
    </location>
</feature>
<keyword evidence="1" id="KW-0472">Membrane</keyword>
<dbReference type="Proteomes" id="UP001596504">
    <property type="component" value="Unassembled WGS sequence"/>
</dbReference>
<comment type="caution">
    <text evidence="2">The sequence shown here is derived from an EMBL/GenBank/DDBJ whole genome shotgun (WGS) entry which is preliminary data.</text>
</comment>
<dbReference type="RefSeq" id="WP_380671672.1">
    <property type="nucleotide sequence ID" value="NZ_JBHTCJ010000013.1"/>
</dbReference>